<keyword evidence="5" id="KW-0539">Nucleus</keyword>
<dbReference type="Proteomes" id="UP000323000">
    <property type="component" value="Chromosome 3"/>
</dbReference>
<gene>
    <name evidence="7" type="ORF">EZV62_006547</name>
</gene>
<dbReference type="PANTHER" id="PTHR31140">
    <property type="entry name" value="B3 DOMAIN-CONTAINING TRANSCRIPTION FACTOR ABI3"/>
    <property type="match status" value="1"/>
</dbReference>
<evidence type="ECO:0000256" key="5">
    <source>
        <dbReference type="ARBA" id="ARBA00023242"/>
    </source>
</evidence>
<evidence type="ECO:0000313" key="7">
    <source>
        <dbReference type="EMBL" id="TXG65272.1"/>
    </source>
</evidence>
<dbReference type="SUPFAM" id="SSF101936">
    <property type="entry name" value="DNA-binding pseudobarrel domain"/>
    <property type="match status" value="1"/>
</dbReference>
<dbReference type="GO" id="GO:0003700">
    <property type="term" value="F:DNA-binding transcription factor activity"/>
    <property type="evidence" value="ECO:0007669"/>
    <property type="project" value="InterPro"/>
</dbReference>
<evidence type="ECO:0000259" key="6">
    <source>
        <dbReference type="PROSITE" id="PS50863"/>
    </source>
</evidence>
<dbReference type="CDD" id="cd10017">
    <property type="entry name" value="B3_DNA"/>
    <property type="match status" value="1"/>
</dbReference>
<dbReference type="SMART" id="SM01019">
    <property type="entry name" value="B3"/>
    <property type="match status" value="1"/>
</dbReference>
<evidence type="ECO:0000256" key="3">
    <source>
        <dbReference type="ARBA" id="ARBA00023125"/>
    </source>
</evidence>
<dbReference type="EMBL" id="VAHF01000003">
    <property type="protein sequence ID" value="TXG65272.1"/>
    <property type="molecule type" value="Genomic_DNA"/>
</dbReference>
<keyword evidence="3" id="KW-0238">DNA-binding</keyword>
<organism evidence="7 8">
    <name type="scientific">Acer yangbiense</name>
    <dbReference type="NCBI Taxonomy" id="1000413"/>
    <lineage>
        <taxon>Eukaryota</taxon>
        <taxon>Viridiplantae</taxon>
        <taxon>Streptophyta</taxon>
        <taxon>Embryophyta</taxon>
        <taxon>Tracheophyta</taxon>
        <taxon>Spermatophyta</taxon>
        <taxon>Magnoliopsida</taxon>
        <taxon>eudicotyledons</taxon>
        <taxon>Gunneridae</taxon>
        <taxon>Pentapetalae</taxon>
        <taxon>rosids</taxon>
        <taxon>malvids</taxon>
        <taxon>Sapindales</taxon>
        <taxon>Sapindaceae</taxon>
        <taxon>Hippocastanoideae</taxon>
        <taxon>Acereae</taxon>
        <taxon>Acer</taxon>
    </lineage>
</organism>
<proteinExistence type="predicted"/>
<dbReference type="OrthoDB" id="940717at2759"/>
<protein>
    <recommendedName>
        <fullName evidence="6">TF-B3 domain-containing protein</fullName>
    </recommendedName>
</protein>
<evidence type="ECO:0000256" key="4">
    <source>
        <dbReference type="ARBA" id="ARBA00023163"/>
    </source>
</evidence>
<dbReference type="PROSITE" id="PS50863">
    <property type="entry name" value="B3"/>
    <property type="match status" value="1"/>
</dbReference>
<comment type="subcellular location">
    <subcellularLocation>
        <location evidence="1">Nucleus</location>
    </subcellularLocation>
</comment>
<reference evidence="8" key="1">
    <citation type="journal article" date="2019" name="Gigascience">
        <title>De novo genome assembly of the endangered Acer yangbiense, a plant species with extremely small populations endemic to Yunnan Province, China.</title>
        <authorList>
            <person name="Yang J."/>
            <person name="Wariss H.M."/>
            <person name="Tao L."/>
            <person name="Zhang R."/>
            <person name="Yun Q."/>
            <person name="Hollingsworth P."/>
            <person name="Dao Z."/>
            <person name="Luo G."/>
            <person name="Guo H."/>
            <person name="Ma Y."/>
            <person name="Sun W."/>
        </authorList>
    </citation>
    <scope>NUCLEOTIDE SEQUENCE [LARGE SCALE GENOMIC DNA]</scope>
    <source>
        <strain evidence="8">cv. Malutang</strain>
    </source>
</reference>
<dbReference type="Pfam" id="PF02362">
    <property type="entry name" value="B3"/>
    <property type="match status" value="1"/>
</dbReference>
<accession>A0A5C7I9D2</accession>
<sequence>MAMRHFKISKILTYSDIRSKIRLPNRIVEHMIPMMNGQHSMNLKVVDSRSQKWKLLYYTRPNGKKRGPVFTAGWHGFVKAKRLQVGDEFTFYGHQVRAADGQLKMKYMIEVKRPSMTFNGEPLTSDVEYLIA</sequence>
<dbReference type="GO" id="GO:0005634">
    <property type="term" value="C:nucleus"/>
    <property type="evidence" value="ECO:0007669"/>
    <property type="project" value="UniProtKB-SubCell"/>
</dbReference>
<dbReference type="Gene3D" id="2.40.330.10">
    <property type="entry name" value="DNA-binding pseudobarrel domain"/>
    <property type="match status" value="1"/>
</dbReference>
<keyword evidence="8" id="KW-1185">Reference proteome</keyword>
<dbReference type="InterPro" id="IPR044800">
    <property type="entry name" value="LEC2-like"/>
</dbReference>
<evidence type="ECO:0000256" key="2">
    <source>
        <dbReference type="ARBA" id="ARBA00023015"/>
    </source>
</evidence>
<evidence type="ECO:0000256" key="1">
    <source>
        <dbReference type="ARBA" id="ARBA00004123"/>
    </source>
</evidence>
<dbReference type="InterPro" id="IPR003340">
    <property type="entry name" value="B3_DNA-bd"/>
</dbReference>
<dbReference type="PANTHER" id="PTHR31140:SF145">
    <property type="entry name" value="TF-B3 DOMAIN-CONTAINING PROTEIN"/>
    <property type="match status" value="1"/>
</dbReference>
<feature type="domain" description="TF-B3" evidence="6">
    <location>
        <begin position="6"/>
        <end position="113"/>
    </location>
</feature>
<dbReference type="GO" id="GO:0003677">
    <property type="term" value="F:DNA binding"/>
    <property type="evidence" value="ECO:0007669"/>
    <property type="project" value="UniProtKB-KW"/>
</dbReference>
<dbReference type="InterPro" id="IPR015300">
    <property type="entry name" value="DNA-bd_pseudobarrel_sf"/>
</dbReference>
<name>A0A5C7I9D2_9ROSI</name>
<evidence type="ECO:0000313" key="8">
    <source>
        <dbReference type="Proteomes" id="UP000323000"/>
    </source>
</evidence>
<keyword evidence="2" id="KW-0805">Transcription regulation</keyword>
<comment type="caution">
    <text evidence="7">The sequence shown here is derived from an EMBL/GenBank/DDBJ whole genome shotgun (WGS) entry which is preliminary data.</text>
</comment>
<dbReference type="AlphaFoldDB" id="A0A5C7I9D2"/>
<keyword evidence="4" id="KW-0804">Transcription</keyword>